<evidence type="ECO:0000256" key="4">
    <source>
        <dbReference type="ARBA" id="ARBA00014554"/>
    </source>
</evidence>
<evidence type="ECO:0000313" key="13">
    <source>
        <dbReference type="EMBL" id="RLW09954.1"/>
    </source>
</evidence>
<evidence type="ECO:0000256" key="1">
    <source>
        <dbReference type="ARBA" id="ARBA00004123"/>
    </source>
</evidence>
<dbReference type="GO" id="GO:0005737">
    <property type="term" value="C:cytoplasm"/>
    <property type="evidence" value="ECO:0007669"/>
    <property type="project" value="UniProtKB-SubCell"/>
</dbReference>
<evidence type="ECO:0000256" key="8">
    <source>
        <dbReference type="ARBA" id="ARBA00022737"/>
    </source>
</evidence>
<dbReference type="PANTHER" id="PTHR45690">
    <property type="entry name" value="NACHT, LRR AND PYD DOMAINS-CONTAINING PROTEIN 12"/>
    <property type="match status" value="1"/>
</dbReference>
<keyword evidence="6" id="KW-0597">Phosphoprotein</keyword>
<sequence>MGLISTVKMELDIQCEEMSPSRWAELLTTMKSCKTIRLDDCNLSSNNCKDLSSIINTNPSLTELKLNNNELGDAGVEYLCKGLLIPSCSLQKLWLQNCNLTSASCETLRSVLSAQPSLTELHVGDNRLGTAGVKVLCQGMMNPSCKLQKLQLEYCELTADIVEALNAALKSKPTLKELSLSNNTLGDTAVKQLCQGLVEASCNLELLQMWQYELHWFAARTLLSLNWGIGVYLTQWVWSSNSNYAFSCSLENCGITSDSCMEISAVLRNKSSLMDLSVGDNKIGDSGLALLCQGLMHPSCKIQKLWLWDCDLTSASCKDLSRLISTKETLTEISLIDNNLRDSGMEMLCQALKDPKSKLQELWVRECGLTTACCKAVSSALSSNKHLKVLHIGENKLGDAGVELLCEGLMHPNCNIQSLWLGNCDLTAGCCATLATAMATKQCLTELDLSYNPLEDEGIRKICEALKKPSCNVQQLILYDILWSSEVDDELRALEESKPEVKIIS</sequence>
<keyword evidence="9" id="KW-0007">Acetylation</keyword>
<proteinExistence type="predicted"/>
<dbReference type="Pfam" id="PF13516">
    <property type="entry name" value="LRR_6"/>
    <property type="match status" value="7"/>
</dbReference>
<keyword evidence="8" id="KW-0677">Repeat</keyword>
<dbReference type="GO" id="GO:0005634">
    <property type="term" value="C:nucleus"/>
    <property type="evidence" value="ECO:0007669"/>
    <property type="project" value="UniProtKB-SubCell"/>
</dbReference>
<keyword evidence="7" id="KW-0433">Leucine-rich repeat</keyword>
<dbReference type="Gene3D" id="3.80.10.10">
    <property type="entry name" value="Ribonuclease Inhibitor"/>
    <property type="match status" value="1"/>
</dbReference>
<keyword evidence="14" id="KW-1185">Reference proteome</keyword>
<dbReference type="InterPro" id="IPR001611">
    <property type="entry name" value="Leu-rich_rpt"/>
</dbReference>
<evidence type="ECO:0000256" key="9">
    <source>
        <dbReference type="ARBA" id="ARBA00022990"/>
    </source>
</evidence>
<evidence type="ECO:0000256" key="10">
    <source>
        <dbReference type="ARBA" id="ARBA00023242"/>
    </source>
</evidence>
<dbReference type="InterPro" id="IPR041302">
    <property type="entry name" value="LRR_RI_cap"/>
</dbReference>
<keyword evidence="5" id="KW-0963">Cytoplasm</keyword>
<comment type="subcellular location">
    <subcellularLocation>
        <location evidence="2">Cytoplasm</location>
    </subcellularLocation>
    <subcellularLocation>
        <location evidence="1">Nucleus</location>
    </subcellularLocation>
</comment>
<keyword evidence="10" id="KW-0539">Nucleus</keyword>
<dbReference type="EMBL" id="QUSF01000004">
    <property type="protein sequence ID" value="RLW09954.1"/>
    <property type="molecule type" value="Genomic_DNA"/>
</dbReference>
<dbReference type="InterPro" id="IPR050637">
    <property type="entry name" value="NLRP_innate_immun_reg"/>
</dbReference>
<evidence type="ECO:0000313" key="14">
    <source>
        <dbReference type="Proteomes" id="UP000276834"/>
    </source>
</evidence>
<dbReference type="SMART" id="SM00368">
    <property type="entry name" value="LRR_RI"/>
    <property type="match status" value="12"/>
</dbReference>
<dbReference type="Proteomes" id="UP000276834">
    <property type="component" value="Unassembled WGS sequence"/>
</dbReference>
<organism evidence="13 14">
    <name type="scientific">Chloebia gouldiae</name>
    <name type="common">Gouldian finch</name>
    <name type="synonym">Erythrura gouldiae</name>
    <dbReference type="NCBI Taxonomy" id="44316"/>
    <lineage>
        <taxon>Eukaryota</taxon>
        <taxon>Metazoa</taxon>
        <taxon>Chordata</taxon>
        <taxon>Craniata</taxon>
        <taxon>Vertebrata</taxon>
        <taxon>Euteleostomi</taxon>
        <taxon>Archelosauria</taxon>
        <taxon>Archosauria</taxon>
        <taxon>Dinosauria</taxon>
        <taxon>Saurischia</taxon>
        <taxon>Theropoda</taxon>
        <taxon>Coelurosauria</taxon>
        <taxon>Aves</taxon>
        <taxon>Neognathae</taxon>
        <taxon>Neoaves</taxon>
        <taxon>Telluraves</taxon>
        <taxon>Australaves</taxon>
        <taxon>Passeriformes</taxon>
        <taxon>Passeroidea</taxon>
        <taxon>Passeridae</taxon>
        <taxon>Chloebia</taxon>
    </lineage>
</organism>
<evidence type="ECO:0000256" key="11">
    <source>
        <dbReference type="ARBA" id="ARBA00032534"/>
    </source>
</evidence>
<evidence type="ECO:0000256" key="2">
    <source>
        <dbReference type="ARBA" id="ARBA00004496"/>
    </source>
</evidence>
<dbReference type="Pfam" id="PF18779">
    <property type="entry name" value="LRR_RI_capping"/>
    <property type="match status" value="1"/>
</dbReference>
<reference evidence="13 14" key="1">
    <citation type="journal article" date="2018" name="Proc. R. Soc. B">
        <title>A non-coding region near Follistatin controls head colour polymorphism in the Gouldian finch.</title>
        <authorList>
            <person name="Toomey M.B."/>
            <person name="Marques C.I."/>
            <person name="Andrade P."/>
            <person name="Araujo P.M."/>
            <person name="Sabatino S."/>
            <person name="Gazda M.A."/>
            <person name="Afonso S."/>
            <person name="Lopes R.J."/>
            <person name="Corbo J.C."/>
            <person name="Carneiro M."/>
        </authorList>
    </citation>
    <scope>NUCLEOTIDE SEQUENCE [LARGE SCALE GENOMIC DNA]</scope>
    <source>
        <strain evidence="13">Red01</strain>
        <tissue evidence="13">Muscle</tissue>
    </source>
</reference>
<dbReference type="CDD" id="cd00116">
    <property type="entry name" value="LRR_RI"/>
    <property type="match status" value="1"/>
</dbReference>
<evidence type="ECO:0000256" key="6">
    <source>
        <dbReference type="ARBA" id="ARBA00022553"/>
    </source>
</evidence>
<comment type="caution">
    <text evidence="13">The sequence shown here is derived from an EMBL/GenBank/DDBJ whole genome shotgun (WGS) entry which is preliminary data.</text>
</comment>
<comment type="subunit">
    <text evidence="3">Forms high-affinity heterodimers with RNASE1, ANG and RNASE2.</text>
</comment>
<dbReference type="InterPro" id="IPR032675">
    <property type="entry name" value="LRR_dom_sf"/>
</dbReference>
<protein>
    <recommendedName>
        <fullName evidence="4">Ribonuclease inhibitor</fullName>
    </recommendedName>
    <alternativeName>
        <fullName evidence="11">Ribonuclease/angiogenin inhibitor 1</fullName>
    </alternativeName>
</protein>
<name>A0A3L8SWF4_CHLGU</name>
<evidence type="ECO:0000256" key="12">
    <source>
        <dbReference type="ARBA" id="ARBA00049613"/>
    </source>
</evidence>
<gene>
    <name evidence="13" type="ORF">DV515_00002390</name>
</gene>
<accession>A0A3L8SWF4</accession>
<dbReference type="OrthoDB" id="120976at2759"/>
<evidence type="ECO:0000256" key="7">
    <source>
        <dbReference type="ARBA" id="ARBA00022614"/>
    </source>
</evidence>
<dbReference type="AlphaFoldDB" id="A0A3L8SWF4"/>
<dbReference type="STRING" id="44316.ENSEGOP00005001711"/>
<evidence type="ECO:0000256" key="5">
    <source>
        <dbReference type="ARBA" id="ARBA00022490"/>
    </source>
</evidence>
<dbReference type="SUPFAM" id="SSF52047">
    <property type="entry name" value="RNI-like"/>
    <property type="match status" value="2"/>
</dbReference>
<dbReference type="PANTHER" id="PTHR45690:SF19">
    <property type="entry name" value="NACHT, LRR AND PYD DOMAINS-CONTAINING PROTEIN 3"/>
    <property type="match status" value="1"/>
</dbReference>
<comment type="function">
    <text evidence="12">Ribonuclease inhibitor which inhibits RNASE1, RNASE2 and angiogenin (ANG). May play a role in redox homeostasis. Required to inhibit the cytotoxic tRNA ribonuclease activity of ANG in the cytoplasm in absence of stress. Relocates to the nucleus in response to stress, relieving inhibition of ANG in the cytoplasm, and inhibiting the angiogenic activity of ANG in the nucleus.</text>
</comment>
<evidence type="ECO:0000256" key="3">
    <source>
        <dbReference type="ARBA" id="ARBA00011699"/>
    </source>
</evidence>